<sequence length="180" mass="20715">MVSAKLKGKHINITLIQCYAPKDDSSDEDKDKSYSQLQAESEKTSWRDLVVIMGELNAQVGRDNTDNERVMEKHGVGNRNLTIMIKLKKTEAKYNTQKKFDTQRLRDNTIKAAFITELSTGEPIKDKHGTVLNTENEQEERLTEHFHKVLKRPSPDETAVIPESTWDLDINTDPRPKMKY</sequence>
<organism evidence="2 3">
    <name type="scientific">Magallana gigas</name>
    <name type="common">Pacific oyster</name>
    <name type="synonym">Crassostrea gigas</name>
    <dbReference type="NCBI Taxonomy" id="29159"/>
    <lineage>
        <taxon>Eukaryota</taxon>
        <taxon>Metazoa</taxon>
        <taxon>Spiralia</taxon>
        <taxon>Lophotrochozoa</taxon>
        <taxon>Mollusca</taxon>
        <taxon>Bivalvia</taxon>
        <taxon>Autobranchia</taxon>
        <taxon>Pteriomorphia</taxon>
        <taxon>Ostreida</taxon>
        <taxon>Ostreoidea</taxon>
        <taxon>Ostreidae</taxon>
        <taxon>Magallana</taxon>
    </lineage>
</organism>
<evidence type="ECO:0000313" key="2">
    <source>
        <dbReference type="EnsemblMetazoa" id="G25149.1:cds"/>
    </source>
</evidence>
<dbReference type="InterPro" id="IPR036691">
    <property type="entry name" value="Endo/exonu/phosph_ase_sf"/>
</dbReference>
<dbReference type="AlphaFoldDB" id="A0A8W8KVK6"/>
<dbReference type="EnsemblMetazoa" id="G25149.1">
    <property type="protein sequence ID" value="G25149.1:cds"/>
    <property type="gene ID" value="G25149"/>
</dbReference>
<feature type="region of interest" description="Disordered" evidence="1">
    <location>
        <begin position="153"/>
        <end position="180"/>
    </location>
</feature>
<reference evidence="2" key="1">
    <citation type="submission" date="2022-08" db="UniProtKB">
        <authorList>
            <consortium name="EnsemblMetazoa"/>
        </authorList>
    </citation>
    <scope>IDENTIFICATION</scope>
    <source>
        <strain evidence="2">05x7-T-G4-1.051#20</strain>
    </source>
</reference>
<name>A0A8W8KVK6_MAGGI</name>
<protein>
    <recommendedName>
        <fullName evidence="4">Craniofacial development protein 2</fullName>
    </recommendedName>
</protein>
<evidence type="ECO:0008006" key="4">
    <source>
        <dbReference type="Google" id="ProtNLM"/>
    </source>
</evidence>
<evidence type="ECO:0000313" key="3">
    <source>
        <dbReference type="Proteomes" id="UP000005408"/>
    </source>
</evidence>
<dbReference type="Gene3D" id="3.60.10.10">
    <property type="entry name" value="Endonuclease/exonuclease/phosphatase"/>
    <property type="match status" value="1"/>
</dbReference>
<dbReference type="Proteomes" id="UP000005408">
    <property type="component" value="Unassembled WGS sequence"/>
</dbReference>
<proteinExistence type="predicted"/>
<evidence type="ECO:0000256" key="1">
    <source>
        <dbReference type="SAM" id="MobiDB-lite"/>
    </source>
</evidence>
<keyword evidence="3" id="KW-1185">Reference proteome</keyword>
<accession>A0A8W8KVK6</accession>